<comment type="caution">
    <text evidence="1">The sequence shown here is derived from an EMBL/GenBank/DDBJ whole genome shotgun (WGS) entry which is preliminary data.</text>
</comment>
<dbReference type="Proteomes" id="UP000735302">
    <property type="component" value="Unassembled WGS sequence"/>
</dbReference>
<accession>A0AAV4ARM5</accession>
<protein>
    <submittedName>
        <fullName evidence="1">Uncharacterized protein</fullName>
    </submittedName>
</protein>
<evidence type="ECO:0000313" key="2">
    <source>
        <dbReference type="Proteomes" id="UP000735302"/>
    </source>
</evidence>
<dbReference type="EMBL" id="BLXT01004098">
    <property type="protein sequence ID" value="GFO09468.1"/>
    <property type="molecule type" value="Genomic_DNA"/>
</dbReference>
<gene>
    <name evidence="1" type="ORF">PoB_003597300</name>
</gene>
<keyword evidence="2" id="KW-1185">Reference proteome</keyword>
<organism evidence="1 2">
    <name type="scientific">Plakobranchus ocellatus</name>
    <dbReference type="NCBI Taxonomy" id="259542"/>
    <lineage>
        <taxon>Eukaryota</taxon>
        <taxon>Metazoa</taxon>
        <taxon>Spiralia</taxon>
        <taxon>Lophotrochozoa</taxon>
        <taxon>Mollusca</taxon>
        <taxon>Gastropoda</taxon>
        <taxon>Heterobranchia</taxon>
        <taxon>Euthyneura</taxon>
        <taxon>Panpulmonata</taxon>
        <taxon>Sacoglossa</taxon>
        <taxon>Placobranchoidea</taxon>
        <taxon>Plakobranchidae</taxon>
        <taxon>Plakobranchus</taxon>
    </lineage>
</organism>
<dbReference type="AlphaFoldDB" id="A0AAV4ARM5"/>
<proteinExistence type="predicted"/>
<sequence length="121" mass="13830">MLLEDPPLPNSYDFKLIHELTIWDEAWQSSNQLCGAALVNGELLVVFLALEEKTQQLQEQQQPSNSMNANQAGVFNKVLMIKHPSDIFDTYDYVSPVIHAVIPEAVFKRFEDKNTPQITRQ</sequence>
<name>A0AAV4ARM5_9GAST</name>
<evidence type="ECO:0000313" key="1">
    <source>
        <dbReference type="EMBL" id="GFO09468.1"/>
    </source>
</evidence>
<reference evidence="1 2" key="1">
    <citation type="journal article" date="2021" name="Elife">
        <title>Chloroplast acquisition without the gene transfer in kleptoplastic sea slugs, Plakobranchus ocellatus.</title>
        <authorList>
            <person name="Maeda T."/>
            <person name="Takahashi S."/>
            <person name="Yoshida T."/>
            <person name="Shimamura S."/>
            <person name="Takaki Y."/>
            <person name="Nagai Y."/>
            <person name="Toyoda A."/>
            <person name="Suzuki Y."/>
            <person name="Arimoto A."/>
            <person name="Ishii H."/>
            <person name="Satoh N."/>
            <person name="Nishiyama T."/>
            <person name="Hasebe M."/>
            <person name="Maruyama T."/>
            <person name="Minagawa J."/>
            <person name="Obokata J."/>
            <person name="Shigenobu S."/>
        </authorList>
    </citation>
    <scope>NUCLEOTIDE SEQUENCE [LARGE SCALE GENOMIC DNA]</scope>
</reference>